<name>A0A5E4DHT8_MARMO</name>
<accession>A0A5E4DHT8</accession>
<protein>
    <submittedName>
        <fullName evidence="2">Uncharacterized protein</fullName>
    </submittedName>
</protein>
<keyword evidence="3" id="KW-1185">Reference proteome</keyword>
<reference evidence="2" key="1">
    <citation type="submission" date="2019-04" db="EMBL/GenBank/DDBJ databases">
        <authorList>
            <person name="Alioto T."/>
            <person name="Alioto T."/>
        </authorList>
    </citation>
    <scope>NUCLEOTIDE SEQUENCE [LARGE SCALE GENOMIC DNA]</scope>
</reference>
<evidence type="ECO:0000313" key="3">
    <source>
        <dbReference type="Proteomes" id="UP000335636"/>
    </source>
</evidence>
<proteinExistence type="predicted"/>
<dbReference type="AlphaFoldDB" id="A0A5E4DHT8"/>
<evidence type="ECO:0000313" key="2">
    <source>
        <dbReference type="EMBL" id="VTJ91822.1"/>
    </source>
</evidence>
<comment type="caution">
    <text evidence="2">The sequence shown here is derived from an EMBL/GenBank/DDBJ whole genome shotgun (WGS) entry which is preliminary data.</text>
</comment>
<organism evidence="2 3">
    <name type="scientific">Marmota monax</name>
    <name type="common">Woodchuck</name>
    <dbReference type="NCBI Taxonomy" id="9995"/>
    <lineage>
        <taxon>Eukaryota</taxon>
        <taxon>Metazoa</taxon>
        <taxon>Chordata</taxon>
        <taxon>Craniata</taxon>
        <taxon>Vertebrata</taxon>
        <taxon>Euteleostomi</taxon>
        <taxon>Mammalia</taxon>
        <taxon>Eutheria</taxon>
        <taxon>Euarchontoglires</taxon>
        <taxon>Glires</taxon>
        <taxon>Rodentia</taxon>
        <taxon>Sciuromorpha</taxon>
        <taxon>Sciuridae</taxon>
        <taxon>Xerinae</taxon>
        <taxon>Marmotini</taxon>
        <taxon>Marmota</taxon>
    </lineage>
</organism>
<dbReference type="EMBL" id="CABDUW010011435">
    <property type="protein sequence ID" value="VTJ91822.1"/>
    <property type="molecule type" value="Genomic_DNA"/>
</dbReference>
<dbReference type="Proteomes" id="UP000335636">
    <property type="component" value="Unassembled WGS sequence"/>
</dbReference>
<feature type="non-terminal residue" evidence="2">
    <location>
        <position position="57"/>
    </location>
</feature>
<feature type="compositionally biased region" description="Pro residues" evidence="1">
    <location>
        <begin position="1"/>
        <end position="11"/>
    </location>
</feature>
<feature type="region of interest" description="Disordered" evidence="1">
    <location>
        <begin position="1"/>
        <end position="32"/>
    </location>
</feature>
<sequence>MATAVAPPPAAPVTNEREARGRTHARCTRAGVSSDEWGIPASNMTKKKRENLGVALE</sequence>
<evidence type="ECO:0000256" key="1">
    <source>
        <dbReference type="SAM" id="MobiDB-lite"/>
    </source>
</evidence>
<gene>
    <name evidence="2" type="ORF">MONAX_5E037749</name>
</gene>